<evidence type="ECO:0000256" key="8">
    <source>
        <dbReference type="SAM" id="MobiDB-lite"/>
    </source>
</evidence>
<dbReference type="SUPFAM" id="SSF144091">
    <property type="entry name" value="Rhomboid-like"/>
    <property type="match status" value="1"/>
</dbReference>
<dbReference type="FunFam" id="1.20.1540.10:FF:000016">
    <property type="entry name" value="Derlin"/>
    <property type="match status" value="1"/>
</dbReference>
<dbReference type="KEGG" id="aqu:100636273"/>
<proteinExistence type="inferred from homology"/>
<dbReference type="AlphaFoldDB" id="A0A1X7VHL9"/>
<dbReference type="eggNOG" id="KOG0858">
    <property type="taxonomic scope" value="Eukaryota"/>
</dbReference>
<evidence type="ECO:0000256" key="2">
    <source>
        <dbReference type="ARBA" id="ARBA00008917"/>
    </source>
</evidence>
<feature type="region of interest" description="Disordered" evidence="8">
    <location>
        <begin position="214"/>
        <end position="246"/>
    </location>
</feature>
<evidence type="ECO:0000256" key="4">
    <source>
        <dbReference type="ARBA" id="ARBA00022824"/>
    </source>
</evidence>
<keyword evidence="6 7" id="KW-0472">Membrane</keyword>
<dbReference type="GO" id="GO:0005789">
    <property type="term" value="C:endoplasmic reticulum membrane"/>
    <property type="evidence" value="ECO:0007669"/>
    <property type="project" value="UniProtKB-SubCell"/>
</dbReference>
<dbReference type="EnsemblMetazoa" id="Aqu2.1.39810_001">
    <property type="protein sequence ID" value="Aqu2.1.39810_001"/>
    <property type="gene ID" value="Aqu2.1.39810"/>
</dbReference>
<sequence length="246" mass="28451">MAQHIRDEFFQIPIVTRVYTSACILTTIAVQLNVVSPLLLLYHPQLVFKGEVWRLFTCFLFFGFVGIGFFFNMIFLYRFCRKLEEGSFAGKTADFLVMLIFGSTLLLSISTFIHLFFLGDALTTMIVYVWSRRNPYVRYTFFGLFTFQAPYLPWILVLLSVLFNGSIIGDLVGIVVGHIYYFIMDVFPNKPGGFLLLKTPQFMRHFFDGPQNDPNYAPLPEDRPGGFAWGEGRQLQPEQQQQQQQQ</sequence>
<dbReference type="InterPro" id="IPR007599">
    <property type="entry name" value="DER1"/>
</dbReference>
<dbReference type="OMA" id="FKSQYWR"/>
<feature type="transmembrane region" description="Helical" evidence="7">
    <location>
        <begin position="98"/>
        <end position="131"/>
    </location>
</feature>
<evidence type="ECO:0000256" key="3">
    <source>
        <dbReference type="ARBA" id="ARBA00022692"/>
    </source>
</evidence>
<gene>
    <name evidence="9" type="primary">100636273</name>
</gene>
<evidence type="ECO:0000256" key="1">
    <source>
        <dbReference type="ARBA" id="ARBA00004477"/>
    </source>
</evidence>
<organism evidence="9">
    <name type="scientific">Amphimedon queenslandica</name>
    <name type="common">Sponge</name>
    <dbReference type="NCBI Taxonomy" id="400682"/>
    <lineage>
        <taxon>Eukaryota</taxon>
        <taxon>Metazoa</taxon>
        <taxon>Porifera</taxon>
        <taxon>Demospongiae</taxon>
        <taxon>Heteroscleromorpha</taxon>
        <taxon>Haplosclerida</taxon>
        <taxon>Niphatidae</taxon>
        <taxon>Amphimedon</taxon>
    </lineage>
</organism>
<dbReference type="STRING" id="400682.A0A1X7VHL9"/>
<comment type="similarity">
    <text evidence="2 7">Belongs to the derlin family.</text>
</comment>
<dbReference type="Proteomes" id="UP000007879">
    <property type="component" value="Unassembled WGS sequence"/>
</dbReference>
<evidence type="ECO:0000313" key="10">
    <source>
        <dbReference type="Proteomes" id="UP000007879"/>
    </source>
</evidence>
<feature type="transmembrane region" description="Helical" evidence="7">
    <location>
        <begin position="151"/>
        <end position="183"/>
    </location>
</feature>
<dbReference type="Gene3D" id="1.20.1540.10">
    <property type="entry name" value="Rhomboid-like"/>
    <property type="match status" value="1"/>
</dbReference>
<dbReference type="OrthoDB" id="1716531at2759"/>
<comment type="subcellular location">
    <subcellularLocation>
        <location evidence="1 7">Endoplasmic reticulum membrane</location>
        <topology evidence="1 7">Multi-pass membrane protein</topology>
    </subcellularLocation>
</comment>
<evidence type="ECO:0000256" key="6">
    <source>
        <dbReference type="ARBA" id="ARBA00023136"/>
    </source>
</evidence>
<evidence type="ECO:0000256" key="7">
    <source>
        <dbReference type="RuleBase" id="RU363059"/>
    </source>
</evidence>
<protein>
    <recommendedName>
        <fullName evidence="7">Derlin</fullName>
    </recommendedName>
</protein>
<keyword evidence="4 7" id="KW-0256">Endoplasmic reticulum</keyword>
<evidence type="ECO:0000256" key="5">
    <source>
        <dbReference type="ARBA" id="ARBA00022989"/>
    </source>
</evidence>
<dbReference type="PANTHER" id="PTHR11009">
    <property type="entry name" value="DER1-LIKE PROTEIN, DERLIN"/>
    <property type="match status" value="1"/>
</dbReference>
<dbReference type="GO" id="GO:0036503">
    <property type="term" value="P:ERAD pathway"/>
    <property type="evidence" value="ECO:0007669"/>
    <property type="project" value="UniProtKB-ARBA"/>
</dbReference>
<reference evidence="10" key="1">
    <citation type="journal article" date="2010" name="Nature">
        <title>The Amphimedon queenslandica genome and the evolution of animal complexity.</title>
        <authorList>
            <person name="Srivastava M."/>
            <person name="Simakov O."/>
            <person name="Chapman J."/>
            <person name="Fahey B."/>
            <person name="Gauthier M.E."/>
            <person name="Mitros T."/>
            <person name="Richards G.S."/>
            <person name="Conaco C."/>
            <person name="Dacre M."/>
            <person name="Hellsten U."/>
            <person name="Larroux C."/>
            <person name="Putnam N.H."/>
            <person name="Stanke M."/>
            <person name="Adamska M."/>
            <person name="Darling A."/>
            <person name="Degnan S.M."/>
            <person name="Oakley T.H."/>
            <person name="Plachetzki D.C."/>
            <person name="Zhai Y."/>
            <person name="Adamski M."/>
            <person name="Calcino A."/>
            <person name="Cummins S.F."/>
            <person name="Goodstein D.M."/>
            <person name="Harris C."/>
            <person name="Jackson D.J."/>
            <person name="Leys S.P."/>
            <person name="Shu S."/>
            <person name="Woodcroft B.J."/>
            <person name="Vervoort M."/>
            <person name="Kosik K.S."/>
            <person name="Manning G."/>
            <person name="Degnan B.M."/>
            <person name="Rokhsar D.S."/>
        </authorList>
    </citation>
    <scope>NUCLEOTIDE SEQUENCE [LARGE SCALE GENOMIC DNA]</scope>
</reference>
<dbReference type="InParanoid" id="A0A1X7VHL9"/>
<feature type="transmembrane region" description="Helical" evidence="7">
    <location>
        <begin position="12"/>
        <end position="32"/>
    </location>
</feature>
<keyword evidence="10" id="KW-1185">Reference proteome</keyword>
<feature type="compositionally biased region" description="Low complexity" evidence="8">
    <location>
        <begin position="234"/>
        <end position="246"/>
    </location>
</feature>
<keyword evidence="3 7" id="KW-0812">Transmembrane</keyword>
<dbReference type="Pfam" id="PF04511">
    <property type="entry name" value="DER1"/>
    <property type="match status" value="1"/>
</dbReference>
<feature type="transmembrane region" description="Helical" evidence="7">
    <location>
        <begin position="52"/>
        <end position="77"/>
    </location>
</feature>
<accession>A0A1X7VHL9</accession>
<name>A0A1X7VHL9_AMPQE</name>
<reference evidence="9" key="2">
    <citation type="submission" date="2017-05" db="UniProtKB">
        <authorList>
            <consortium name="EnsemblMetazoa"/>
        </authorList>
    </citation>
    <scope>IDENTIFICATION</scope>
</reference>
<dbReference type="EnsemblMetazoa" id="XM_003384087.2">
    <property type="protein sequence ID" value="XP_003384135.1"/>
    <property type="gene ID" value="LOC100636273"/>
</dbReference>
<keyword evidence="5 7" id="KW-1133">Transmembrane helix</keyword>
<dbReference type="InterPro" id="IPR035952">
    <property type="entry name" value="Rhomboid-like_sf"/>
</dbReference>
<evidence type="ECO:0000313" key="9">
    <source>
        <dbReference type="EnsemblMetazoa" id="Aqu2.1.39810_001"/>
    </source>
</evidence>
<comment type="function">
    <text evidence="7">May be involved in the degradation of misfolded endoplasmic reticulum (ER) luminal proteins.</text>
</comment>